<keyword evidence="1" id="KW-0472">Membrane</keyword>
<keyword evidence="1" id="KW-1133">Transmembrane helix</keyword>
<dbReference type="EMBL" id="JBBHJZ010000002">
    <property type="protein sequence ID" value="MEJ5977412.1"/>
    <property type="molecule type" value="Genomic_DNA"/>
</dbReference>
<evidence type="ECO:0000256" key="1">
    <source>
        <dbReference type="SAM" id="Phobius"/>
    </source>
</evidence>
<accession>A0ABU8RWN0</accession>
<reference evidence="2 3" key="1">
    <citation type="submission" date="2024-03" db="EMBL/GenBank/DDBJ databases">
        <authorList>
            <person name="Jo J.-H."/>
        </authorList>
    </citation>
    <scope>NUCLEOTIDE SEQUENCE [LARGE SCALE GENOMIC DNA]</scope>
    <source>
        <strain evidence="2 3">PS1R-30</strain>
    </source>
</reference>
<protein>
    <recommendedName>
        <fullName evidence="4">DUF4129 domain-containing protein</fullName>
    </recommendedName>
</protein>
<feature type="transmembrane region" description="Helical" evidence="1">
    <location>
        <begin position="77"/>
        <end position="98"/>
    </location>
</feature>
<comment type="caution">
    <text evidence="2">The sequence shown here is derived from an EMBL/GenBank/DDBJ whole genome shotgun (WGS) entry which is preliminary data.</text>
</comment>
<organism evidence="2 3">
    <name type="scientific">Novosphingobium anseongense</name>
    <dbReference type="NCBI Taxonomy" id="3133436"/>
    <lineage>
        <taxon>Bacteria</taxon>
        <taxon>Pseudomonadati</taxon>
        <taxon>Pseudomonadota</taxon>
        <taxon>Alphaproteobacteria</taxon>
        <taxon>Sphingomonadales</taxon>
        <taxon>Sphingomonadaceae</taxon>
        <taxon>Novosphingobium</taxon>
    </lineage>
</organism>
<dbReference type="RefSeq" id="WP_339587351.1">
    <property type="nucleotide sequence ID" value="NZ_JBBHJZ010000002.1"/>
</dbReference>
<sequence length="230" mass="25293">MTRAGGEIAGSTAAQDAARDWQALRADDAIQYAPVPPYKPNIPVWPEWLKRLMRALGDFLETVFKPLGELFGLSWPWMQKLGIALAGVAVIAVLWFVVIRPLMNRRRGAQGDAETPAWLPDRAAAVALLEDADRLAAEGRYGEAVHLLLRRSVHHIAEARPDWLSPASTAREIAGLPSLPWDARQAFTAIATRVERSLFALRDLDLADWQAARAAYADFALQRLTPGAAV</sequence>
<dbReference type="Proteomes" id="UP001361239">
    <property type="component" value="Unassembled WGS sequence"/>
</dbReference>
<gene>
    <name evidence="2" type="ORF">WG901_12250</name>
</gene>
<keyword evidence="1" id="KW-0812">Transmembrane</keyword>
<proteinExistence type="predicted"/>
<evidence type="ECO:0000313" key="3">
    <source>
        <dbReference type="Proteomes" id="UP001361239"/>
    </source>
</evidence>
<evidence type="ECO:0008006" key="4">
    <source>
        <dbReference type="Google" id="ProtNLM"/>
    </source>
</evidence>
<keyword evidence="3" id="KW-1185">Reference proteome</keyword>
<name>A0ABU8RWN0_9SPHN</name>
<evidence type="ECO:0000313" key="2">
    <source>
        <dbReference type="EMBL" id="MEJ5977412.1"/>
    </source>
</evidence>